<comment type="caution">
    <text evidence="2">The sequence shown here is derived from an EMBL/GenBank/DDBJ whole genome shotgun (WGS) entry which is preliminary data.</text>
</comment>
<name>A0ABV2B1U3_9GAMM</name>
<keyword evidence="3" id="KW-1185">Reference proteome</keyword>
<protein>
    <submittedName>
        <fullName evidence="2">CinA domain-containing protein</fullName>
    </submittedName>
</protein>
<dbReference type="Pfam" id="PF02464">
    <property type="entry name" value="CinA"/>
    <property type="match status" value="1"/>
</dbReference>
<dbReference type="SUPFAM" id="SSF142433">
    <property type="entry name" value="CinA-like"/>
    <property type="match status" value="1"/>
</dbReference>
<evidence type="ECO:0000313" key="2">
    <source>
        <dbReference type="EMBL" id="MES1929580.1"/>
    </source>
</evidence>
<sequence length="169" mass="17547">MIAAYDAQKSIASLVEQLATLLPGRGQRLATAESCTGGMIAAACTDRAGSSDWFERGFVTYSNAAKQECLGVPDALLEAHGAVSEPVVAAMLEGTLAHSPADWAVAVSGVAGPGGGSEDKPVGTVFIGWMARAGRPDVVRYQFDGERAEVRRQSVVAALVGLRERADAQ</sequence>
<feature type="domain" description="CinA C-terminal" evidence="1">
    <location>
        <begin position="13"/>
        <end position="164"/>
    </location>
</feature>
<proteinExistence type="predicted"/>
<dbReference type="NCBIfam" id="TIGR00199">
    <property type="entry name" value="PncC_domain"/>
    <property type="match status" value="1"/>
</dbReference>
<evidence type="ECO:0000259" key="1">
    <source>
        <dbReference type="Pfam" id="PF02464"/>
    </source>
</evidence>
<dbReference type="Proteomes" id="UP001460888">
    <property type="component" value="Unassembled WGS sequence"/>
</dbReference>
<organism evidence="2 3">
    <name type="scientific">Salinisphaera dokdonensis CL-ES53</name>
    <dbReference type="NCBI Taxonomy" id="1304272"/>
    <lineage>
        <taxon>Bacteria</taxon>
        <taxon>Pseudomonadati</taxon>
        <taxon>Pseudomonadota</taxon>
        <taxon>Gammaproteobacteria</taxon>
        <taxon>Salinisphaerales</taxon>
        <taxon>Salinisphaeraceae</taxon>
        <taxon>Salinisphaera</taxon>
    </lineage>
</organism>
<accession>A0ABV2B1U3</accession>
<reference evidence="2 3" key="1">
    <citation type="submission" date="2013-03" db="EMBL/GenBank/DDBJ databases">
        <title>Salinisphaera dokdonensis CL-ES53 Genome Sequencing.</title>
        <authorList>
            <person name="Li C."/>
            <person name="Lai Q."/>
            <person name="Shao Z."/>
        </authorList>
    </citation>
    <scope>NUCLEOTIDE SEQUENCE [LARGE SCALE GENOMIC DNA]</scope>
    <source>
        <strain evidence="2 3">CL-ES53</strain>
    </source>
</reference>
<dbReference type="Gene3D" id="3.90.950.20">
    <property type="entry name" value="CinA-like"/>
    <property type="match status" value="1"/>
</dbReference>
<dbReference type="InterPro" id="IPR008136">
    <property type="entry name" value="CinA_C"/>
</dbReference>
<dbReference type="InterPro" id="IPR036653">
    <property type="entry name" value="CinA-like_C"/>
</dbReference>
<dbReference type="EMBL" id="APND01000003">
    <property type="protein sequence ID" value="MES1929580.1"/>
    <property type="molecule type" value="Genomic_DNA"/>
</dbReference>
<gene>
    <name evidence="2" type="ORF">SADO_09999</name>
</gene>
<dbReference type="RefSeq" id="WP_353111089.1">
    <property type="nucleotide sequence ID" value="NZ_APND01000003.1"/>
</dbReference>
<evidence type="ECO:0000313" key="3">
    <source>
        <dbReference type="Proteomes" id="UP001460888"/>
    </source>
</evidence>